<accession>A0A173TP50</accession>
<evidence type="ECO:0000256" key="3">
    <source>
        <dbReference type="SAM" id="Phobius"/>
    </source>
</evidence>
<feature type="active site" description="Proton donor/acceptor" evidence="2">
    <location>
        <position position="145"/>
    </location>
</feature>
<dbReference type="OrthoDB" id="1648028at2"/>
<dbReference type="Gene3D" id="2.40.260.10">
    <property type="entry name" value="Sortase"/>
    <property type="match status" value="1"/>
</dbReference>
<dbReference type="CDD" id="cd05827">
    <property type="entry name" value="Sortase_C"/>
    <property type="match status" value="1"/>
</dbReference>
<name>A0A173TP50_9FIRM</name>
<dbReference type="RefSeq" id="WP_055186078.1">
    <property type="nucleotide sequence ID" value="NZ_CYXN01000011.1"/>
</dbReference>
<feature type="active site" description="Acyl-thioester intermediate" evidence="2">
    <location>
        <position position="207"/>
    </location>
</feature>
<keyword evidence="3" id="KW-1133">Transmembrane helix</keyword>
<protein>
    <submittedName>
        <fullName evidence="4">Sortase (Surface protein transpeptidase)</fullName>
    </submittedName>
</protein>
<dbReference type="GO" id="GO:0016787">
    <property type="term" value="F:hydrolase activity"/>
    <property type="evidence" value="ECO:0007669"/>
    <property type="project" value="UniProtKB-KW"/>
</dbReference>
<proteinExistence type="predicted"/>
<keyword evidence="3" id="KW-0472">Membrane</keyword>
<evidence type="ECO:0000313" key="4">
    <source>
        <dbReference type="EMBL" id="CUN02998.1"/>
    </source>
</evidence>
<dbReference type="Pfam" id="PF04203">
    <property type="entry name" value="Sortase"/>
    <property type="match status" value="1"/>
</dbReference>
<reference evidence="4 5" key="1">
    <citation type="submission" date="2015-09" db="EMBL/GenBank/DDBJ databases">
        <authorList>
            <consortium name="Pathogen Informatics"/>
        </authorList>
    </citation>
    <scope>NUCLEOTIDE SEQUENCE [LARGE SCALE GENOMIC DNA]</scope>
    <source>
        <strain evidence="4 5">2789STDY5834970</strain>
    </source>
</reference>
<dbReference type="InterPro" id="IPR023365">
    <property type="entry name" value="Sortase_dom-sf"/>
</dbReference>
<dbReference type="InterPro" id="IPR005754">
    <property type="entry name" value="Sortase"/>
</dbReference>
<keyword evidence="1" id="KW-0378">Hydrolase</keyword>
<gene>
    <name evidence="4" type="ORF">ERS852582_01618</name>
</gene>
<evidence type="ECO:0000313" key="5">
    <source>
        <dbReference type="Proteomes" id="UP000095649"/>
    </source>
</evidence>
<evidence type="ECO:0000256" key="2">
    <source>
        <dbReference type="PIRSR" id="PIRSR605754-1"/>
    </source>
</evidence>
<sequence length="281" mass="30925">MKKNKSTIILILVFFVGLSVMLYPTISDYVNQRNQSRAVASYAQDVDNMTDADYSAYFDAADAFNAQVAANENALYRPDQLTGYNETLDITGTGIMGYITISKIGVELPIYHGTGDSVLQIAAGHLEGTSLPVGGASTHAVISAHRGLPSAKLFTNLDQLEVGDTFTITVLDRVLTYEVDKISIVLPTETDELKIAEGKDYVTLMTCTPYGINTHRLLVRGRRVETPDQYKHLRVTAEALKIEPIIVAPIMALPMLLILLIGMLLSTRKPKKTRGEEHEKH</sequence>
<dbReference type="NCBIfam" id="TIGR01076">
    <property type="entry name" value="sortase_fam"/>
    <property type="match status" value="1"/>
</dbReference>
<keyword evidence="3" id="KW-0812">Transmembrane</keyword>
<evidence type="ECO:0000256" key="1">
    <source>
        <dbReference type="ARBA" id="ARBA00022801"/>
    </source>
</evidence>
<feature type="transmembrane region" description="Helical" evidence="3">
    <location>
        <begin position="245"/>
        <end position="265"/>
    </location>
</feature>
<dbReference type="NCBIfam" id="NF033745">
    <property type="entry name" value="class_C_sortase"/>
    <property type="match status" value="1"/>
</dbReference>
<dbReference type="AlphaFoldDB" id="A0A173TP50"/>
<dbReference type="InterPro" id="IPR042002">
    <property type="entry name" value="Sortase_C"/>
</dbReference>
<dbReference type="EMBL" id="CYXN01000011">
    <property type="protein sequence ID" value="CUN02998.1"/>
    <property type="molecule type" value="Genomic_DNA"/>
</dbReference>
<organism evidence="4 5">
    <name type="scientific">Faecalibacterium prausnitzii</name>
    <dbReference type="NCBI Taxonomy" id="853"/>
    <lineage>
        <taxon>Bacteria</taxon>
        <taxon>Bacillati</taxon>
        <taxon>Bacillota</taxon>
        <taxon>Clostridia</taxon>
        <taxon>Eubacteriales</taxon>
        <taxon>Oscillospiraceae</taxon>
        <taxon>Faecalibacterium</taxon>
    </lineage>
</organism>
<dbReference type="Proteomes" id="UP000095649">
    <property type="component" value="Unassembled WGS sequence"/>
</dbReference>
<dbReference type="SUPFAM" id="SSF63817">
    <property type="entry name" value="Sortase"/>
    <property type="match status" value="1"/>
</dbReference>